<sequence>MAKKYIMVFASNSQAAFIYNELDKIGINIELVSTPAEILKGCTKSIIYDSKDNDVVINEVKKIGAIIKGIYTINNQNKYVKA</sequence>
<proteinExistence type="predicted"/>
<dbReference type="EMBL" id="FWXH01000003">
    <property type="protein sequence ID" value="SMC20918.1"/>
    <property type="molecule type" value="Genomic_DNA"/>
</dbReference>
<dbReference type="OrthoDB" id="1708101at2"/>
<evidence type="ECO:0000313" key="3">
    <source>
        <dbReference type="Proteomes" id="UP000192468"/>
    </source>
</evidence>
<accession>A0A1W1XB64</accession>
<organism evidence="2 3">
    <name type="scientific">Clostridium acidisoli DSM 12555</name>
    <dbReference type="NCBI Taxonomy" id="1121291"/>
    <lineage>
        <taxon>Bacteria</taxon>
        <taxon>Bacillati</taxon>
        <taxon>Bacillota</taxon>
        <taxon>Clostridia</taxon>
        <taxon>Eubacteriales</taxon>
        <taxon>Clostridiaceae</taxon>
        <taxon>Clostridium</taxon>
    </lineage>
</organism>
<feature type="domain" description="Putative Se/S carrier protein-like" evidence="1">
    <location>
        <begin position="4"/>
        <end position="71"/>
    </location>
</feature>
<dbReference type="RefSeq" id="WP_084114579.1">
    <property type="nucleotide sequence ID" value="NZ_FWXH01000003.1"/>
</dbReference>
<dbReference type="Proteomes" id="UP000192468">
    <property type="component" value="Unassembled WGS sequence"/>
</dbReference>
<dbReference type="STRING" id="1121291.SAMN02745134_01145"/>
<dbReference type="AlphaFoldDB" id="A0A1W1XB64"/>
<reference evidence="2 3" key="1">
    <citation type="submission" date="2017-04" db="EMBL/GenBank/DDBJ databases">
        <authorList>
            <person name="Afonso C.L."/>
            <person name="Miller P.J."/>
            <person name="Scott M.A."/>
            <person name="Spackman E."/>
            <person name="Goraichik I."/>
            <person name="Dimitrov K.M."/>
            <person name="Suarez D.L."/>
            <person name="Swayne D.E."/>
        </authorList>
    </citation>
    <scope>NUCLEOTIDE SEQUENCE [LARGE SCALE GENOMIC DNA]</scope>
    <source>
        <strain evidence="2 3">DSM 12555</strain>
    </source>
</reference>
<dbReference type="InterPro" id="IPR021778">
    <property type="entry name" value="Se/S_carrier-like"/>
</dbReference>
<gene>
    <name evidence="2" type="ORF">SAMN02745134_01145</name>
</gene>
<keyword evidence="3" id="KW-1185">Reference proteome</keyword>
<protein>
    <recommendedName>
        <fullName evidence="1">Putative Se/S carrier protein-like domain-containing protein</fullName>
    </recommendedName>
</protein>
<evidence type="ECO:0000313" key="2">
    <source>
        <dbReference type="EMBL" id="SMC20918.1"/>
    </source>
</evidence>
<name>A0A1W1XB64_9CLOT</name>
<dbReference type="Pfam" id="PF11823">
    <property type="entry name" value="Se_S_carrier"/>
    <property type="match status" value="1"/>
</dbReference>
<evidence type="ECO:0000259" key="1">
    <source>
        <dbReference type="Pfam" id="PF11823"/>
    </source>
</evidence>